<dbReference type="SMART" id="SM00974">
    <property type="entry name" value="T5orf172"/>
    <property type="match status" value="1"/>
</dbReference>
<sequence>MSTMAQVQDGFTGNVYILEVKDLDLPVCKIGMTKKDPMVRCAEINKSSTGDFLWSVRYVLAVDDCIRFESLIHRTLERYRQKGREFFQLTADEAYGHAKTMLAQQSDIKEIPAPSIPPATLAKRTKDNIRRPIGMKGDEEYAPILYSFVSRLGVKGRPFGQVGKPHFGLSDGYKGVQWNIAIDRDPREIYLGVNLEGMKYSGWPIATFIQFEMARPNLEEIKAEIGNPDRILLILSRDAWQVHARPTIVEQHIGGRRHKLSEIDPALWLELLSEARECLDASKNFRGRSKQLVTVRTATDETPRMMDVSPHLTVQTKIDVDPKRDYDQATLNSAFDGAYAELKPIHDWVSRVAKSNSN</sequence>
<keyword evidence="3" id="KW-1185">Reference proteome</keyword>
<feature type="domain" description="Bacteriophage T5 Orf172 DNA-binding" evidence="1">
    <location>
        <begin position="22"/>
        <end position="101"/>
    </location>
</feature>
<dbReference type="Proteomes" id="UP000324758">
    <property type="component" value="Unassembled WGS sequence"/>
</dbReference>
<evidence type="ECO:0000313" key="3">
    <source>
        <dbReference type="Proteomes" id="UP000324758"/>
    </source>
</evidence>
<dbReference type="AlphaFoldDB" id="A0A5D3K3R0"/>
<dbReference type="Pfam" id="PF10544">
    <property type="entry name" value="T5orf172"/>
    <property type="match status" value="1"/>
</dbReference>
<dbReference type="EMBL" id="VSSS01000057">
    <property type="protein sequence ID" value="TYL89954.1"/>
    <property type="molecule type" value="Genomic_DNA"/>
</dbReference>
<name>A0A5D3K3R0_9BRAD</name>
<dbReference type="OrthoDB" id="8265034at2"/>
<dbReference type="InterPro" id="IPR018306">
    <property type="entry name" value="Phage_T5_Orf172_DNA-bd"/>
</dbReference>
<proteinExistence type="predicted"/>
<comment type="caution">
    <text evidence="2">The sequence shown here is derived from an EMBL/GenBank/DDBJ whole genome shotgun (WGS) entry which is preliminary data.</text>
</comment>
<accession>A0A5D3K3R0</accession>
<evidence type="ECO:0000259" key="1">
    <source>
        <dbReference type="SMART" id="SM00974"/>
    </source>
</evidence>
<reference evidence="2 3" key="1">
    <citation type="submission" date="2019-08" db="EMBL/GenBank/DDBJ databases">
        <title>Bradyrhizobium hipponensis sp. nov., a rhizobium isolated from a Lupinus angustifolius root nodule in Tunisia.</title>
        <authorList>
            <person name="Off K."/>
            <person name="Rejili M."/>
            <person name="Mars M."/>
            <person name="Brachmann A."/>
            <person name="Marin M."/>
        </authorList>
    </citation>
    <scope>NUCLEOTIDE SEQUENCE [LARGE SCALE GENOMIC DNA]</scope>
    <source>
        <strain evidence="2 3">CTAW71</strain>
    </source>
</reference>
<gene>
    <name evidence="2" type="ORF">FXB40_34035</name>
</gene>
<organism evidence="2 3">
    <name type="scientific">Bradyrhizobium rifense</name>
    <dbReference type="NCBI Taxonomy" id="515499"/>
    <lineage>
        <taxon>Bacteria</taxon>
        <taxon>Pseudomonadati</taxon>
        <taxon>Pseudomonadota</taxon>
        <taxon>Alphaproteobacteria</taxon>
        <taxon>Hyphomicrobiales</taxon>
        <taxon>Nitrobacteraceae</taxon>
        <taxon>Bradyrhizobium</taxon>
    </lineage>
</organism>
<evidence type="ECO:0000313" key="2">
    <source>
        <dbReference type="EMBL" id="TYL89954.1"/>
    </source>
</evidence>
<protein>
    <submittedName>
        <fullName evidence="2">GIY-YIG nuclease family protein</fullName>
    </submittedName>
</protein>